<proteinExistence type="predicted"/>
<protein>
    <submittedName>
        <fullName evidence="8">Response regulator</fullName>
    </submittedName>
</protein>
<dbReference type="CDD" id="cd06170">
    <property type="entry name" value="LuxR_C_like"/>
    <property type="match status" value="1"/>
</dbReference>
<evidence type="ECO:0000256" key="4">
    <source>
        <dbReference type="ARBA" id="ARBA00023163"/>
    </source>
</evidence>
<dbReference type="PRINTS" id="PR00038">
    <property type="entry name" value="HTHLUXR"/>
</dbReference>
<accession>A0ABW3EEU1</accession>
<organism evidence="8 9">
    <name type="scientific">Loigolactobacillus binensis</name>
    <dbReference type="NCBI Taxonomy" id="2559922"/>
    <lineage>
        <taxon>Bacteria</taxon>
        <taxon>Bacillati</taxon>
        <taxon>Bacillota</taxon>
        <taxon>Bacilli</taxon>
        <taxon>Lactobacillales</taxon>
        <taxon>Lactobacillaceae</taxon>
        <taxon>Loigolactobacillus</taxon>
    </lineage>
</organism>
<gene>
    <name evidence="8" type="ORF">ACFQZ7_10865</name>
</gene>
<evidence type="ECO:0000313" key="9">
    <source>
        <dbReference type="Proteomes" id="UP001597104"/>
    </source>
</evidence>
<dbReference type="PROSITE" id="PS50043">
    <property type="entry name" value="HTH_LUXR_2"/>
    <property type="match status" value="1"/>
</dbReference>
<dbReference type="Pfam" id="PF00196">
    <property type="entry name" value="GerE"/>
    <property type="match status" value="1"/>
</dbReference>
<feature type="modified residue" description="4-aspartylphosphate" evidence="5">
    <location>
        <position position="54"/>
    </location>
</feature>
<keyword evidence="9" id="KW-1185">Reference proteome</keyword>
<dbReference type="PROSITE" id="PS00622">
    <property type="entry name" value="HTH_LUXR_1"/>
    <property type="match status" value="1"/>
</dbReference>
<dbReference type="InterPro" id="IPR011006">
    <property type="entry name" value="CheY-like_superfamily"/>
</dbReference>
<evidence type="ECO:0000259" key="7">
    <source>
        <dbReference type="PROSITE" id="PS50110"/>
    </source>
</evidence>
<name>A0ABW3EEU1_9LACO</name>
<dbReference type="SUPFAM" id="SSF46894">
    <property type="entry name" value="C-terminal effector domain of the bipartite response regulators"/>
    <property type="match status" value="1"/>
</dbReference>
<evidence type="ECO:0000256" key="3">
    <source>
        <dbReference type="ARBA" id="ARBA00023125"/>
    </source>
</evidence>
<keyword evidence="3" id="KW-0238">DNA-binding</keyword>
<dbReference type="RefSeq" id="WP_137637486.1">
    <property type="nucleotide sequence ID" value="NZ_BJDN01000009.1"/>
</dbReference>
<dbReference type="InterPro" id="IPR000792">
    <property type="entry name" value="Tscrpt_reg_LuxR_C"/>
</dbReference>
<evidence type="ECO:0000259" key="6">
    <source>
        <dbReference type="PROSITE" id="PS50043"/>
    </source>
</evidence>
<dbReference type="Pfam" id="PF00072">
    <property type="entry name" value="Response_reg"/>
    <property type="match status" value="1"/>
</dbReference>
<evidence type="ECO:0000256" key="5">
    <source>
        <dbReference type="PROSITE-ProRule" id="PRU00169"/>
    </source>
</evidence>
<dbReference type="InterPro" id="IPR058245">
    <property type="entry name" value="NreC/VraR/RcsB-like_REC"/>
</dbReference>
<dbReference type="SMART" id="SM00448">
    <property type="entry name" value="REC"/>
    <property type="match status" value="1"/>
</dbReference>
<keyword evidence="2" id="KW-0805">Transcription regulation</keyword>
<dbReference type="SUPFAM" id="SSF52172">
    <property type="entry name" value="CheY-like"/>
    <property type="match status" value="1"/>
</dbReference>
<comment type="caution">
    <text evidence="8">The sequence shown here is derived from an EMBL/GenBank/DDBJ whole genome shotgun (WGS) entry which is preliminary data.</text>
</comment>
<feature type="domain" description="Response regulatory" evidence="7">
    <location>
        <begin position="3"/>
        <end position="119"/>
    </location>
</feature>
<dbReference type="InterPro" id="IPR016032">
    <property type="entry name" value="Sig_transdc_resp-reg_C-effctor"/>
</dbReference>
<keyword evidence="4" id="KW-0804">Transcription</keyword>
<keyword evidence="1 5" id="KW-0597">Phosphoprotein</keyword>
<dbReference type="EMBL" id="JBHTIO010000045">
    <property type="protein sequence ID" value="MFD0898225.1"/>
    <property type="molecule type" value="Genomic_DNA"/>
</dbReference>
<dbReference type="CDD" id="cd17535">
    <property type="entry name" value="REC_NarL-like"/>
    <property type="match status" value="1"/>
</dbReference>
<feature type="domain" description="HTH luxR-type" evidence="6">
    <location>
        <begin position="136"/>
        <end position="201"/>
    </location>
</feature>
<dbReference type="SMART" id="SM00421">
    <property type="entry name" value="HTH_LUXR"/>
    <property type="match status" value="1"/>
</dbReference>
<evidence type="ECO:0000256" key="2">
    <source>
        <dbReference type="ARBA" id="ARBA00023015"/>
    </source>
</evidence>
<dbReference type="InterPro" id="IPR039420">
    <property type="entry name" value="WalR-like"/>
</dbReference>
<sequence>MIKIMIVDNHQIFRAGLKVIFEDQADYEVVAEAENGRVAVQKLASRAVDVVLLDIRLPVLDGIATLKKIKRQFPKIKVCMLSIHSDVASFNKAMALHADGFLLKSVSAEIMLQTVNDIMNGKMGVSPELVRRAVDYHNLRSLLSDADLDILTRIAHGEHSLFIAQELHFSERTIKSRLTNIYNKLGVDSRAGAVAKAMKFKLIEL</sequence>
<evidence type="ECO:0000256" key="1">
    <source>
        <dbReference type="ARBA" id="ARBA00022553"/>
    </source>
</evidence>
<dbReference type="PANTHER" id="PTHR43214">
    <property type="entry name" value="TWO-COMPONENT RESPONSE REGULATOR"/>
    <property type="match status" value="1"/>
</dbReference>
<dbReference type="Proteomes" id="UP001597104">
    <property type="component" value="Unassembled WGS sequence"/>
</dbReference>
<dbReference type="PANTHER" id="PTHR43214:SF37">
    <property type="entry name" value="TRANSCRIPTIONAL REGULATORY PROTEIN YDFI"/>
    <property type="match status" value="1"/>
</dbReference>
<evidence type="ECO:0000313" key="8">
    <source>
        <dbReference type="EMBL" id="MFD0898225.1"/>
    </source>
</evidence>
<dbReference type="PROSITE" id="PS50110">
    <property type="entry name" value="RESPONSE_REGULATORY"/>
    <property type="match status" value="1"/>
</dbReference>
<dbReference type="Gene3D" id="3.40.50.2300">
    <property type="match status" value="1"/>
</dbReference>
<dbReference type="InterPro" id="IPR001789">
    <property type="entry name" value="Sig_transdc_resp-reg_receiver"/>
</dbReference>
<reference evidence="9" key="1">
    <citation type="journal article" date="2019" name="Int. J. Syst. Evol. Microbiol.">
        <title>The Global Catalogue of Microorganisms (GCM) 10K type strain sequencing project: providing services to taxonomists for standard genome sequencing and annotation.</title>
        <authorList>
            <consortium name="The Broad Institute Genomics Platform"/>
            <consortium name="The Broad Institute Genome Sequencing Center for Infectious Disease"/>
            <person name="Wu L."/>
            <person name="Ma J."/>
        </authorList>
    </citation>
    <scope>NUCLEOTIDE SEQUENCE [LARGE SCALE GENOMIC DNA]</scope>
    <source>
        <strain evidence="9">CCM 8925</strain>
    </source>
</reference>